<evidence type="ECO:0000313" key="6">
    <source>
        <dbReference type="Proteomes" id="UP001596253"/>
    </source>
</evidence>
<name>A0ABW1R5B1_9LACO</name>
<comment type="caution">
    <text evidence="5">The sequence shown here is derived from an EMBL/GenBank/DDBJ whole genome shotgun (WGS) entry which is preliminary data.</text>
</comment>
<reference evidence="6" key="1">
    <citation type="journal article" date="2019" name="Int. J. Syst. Evol. Microbiol.">
        <title>The Global Catalogue of Microorganisms (GCM) 10K type strain sequencing project: providing services to taxonomists for standard genome sequencing and annotation.</title>
        <authorList>
            <consortium name="The Broad Institute Genomics Platform"/>
            <consortium name="The Broad Institute Genome Sequencing Center for Infectious Disease"/>
            <person name="Wu L."/>
            <person name="Ma J."/>
        </authorList>
    </citation>
    <scope>NUCLEOTIDE SEQUENCE [LARGE SCALE GENOMIC DNA]</scope>
    <source>
        <strain evidence="6">CCM 8932</strain>
    </source>
</reference>
<keyword evidence="3" id="KW-0804">Transcription</keyword>
<feature type="domain" description="HTH lacI-type" evidence="4">
    <location>
        <begin position="2"/>
        <end position="56"/>
    </location>
</feature>
<dbReference type="Gene3D" id="3.40.50.2300">
    <property type="match status" value="2"/>
</dbReference>
<dbReference type="GO" id="GO:0003677">
    <property type="term" value="F:DNA binding"/>
    <property type="evidence" value="ECO:0007669"/>
    <property type="project" value="UniProtKB-KW"/>
</dbReference>
<dbReference type="SMART" id="SM00354">
    <property type="entry name" value="HTH_LACI"/>
    <property type="match status" value="1"/>
</dbReference>
<dbReference type="InterPro" id="IPR028082">
    <property type="entry name" value="Peripla_BP_I"/>
</dbReference>
<dbReference type="Pfam" id="PF13377">
    <property type="entry name" value="Peripla_BP_3"/>
    <property type="match status" value="1"/>
</dbReference>
<sequence length="335" mass="37499">MATIKDVAKLAKVSPSTASRAMHDNPAISEKTKARVRKAMQTLHYAPDFNAQSLANKRSNAIGVILPVDHHEIFTNPFFLKVLRGISEACYHAQAMVNLATGSSQAELLHSIDIMVTQGMIRRFIVLYSEQNDPILLKLRQLDAQYVMIGKPYQLVNETPYVDNDNILAGSDAAQFLVDHGHKNICFVYNDLKKMVQNDRMLGYQRVMMENGLLINSFELPAQEYPGGRQLVIQYLTQHPEITAFETVDDMLGLRIQQVLRSAKMVTDRQVSIIGFNNSVYSEAAHPALTSVEVFPRRLGNEAAKIAVSLQMSENLSTKLIVPHQIIERHSVATV</sequence>
<evidence type="ECO:0000313" key="5">
    <source>
        <dbReference type="EMBL" id="MFC6163981.1"/>
    </source>
</evidence>
<keyword evidence="6" id="KW-1185">Reference proteome</keyword>
<evidence type="ECO:0000256" key="3">
    <source>
        <dbReference type="ARBA" id="ARBA00023163"/>
    </source>
</evidence>
<dbReference type="RefSeq" id="WP_137640483.1">
    <property type="nucleotide sequence ID" value="NZ_BJDK01000021.1"/>
</dbReference>
<dbReference type="EMBL" id="JBHSSD010000017">
    <property type="protein sequence ID" value="MFC6163981.1"/>
    <property type="molecule type" value="Genomic_DNA"/>
</dbReference>
<dbReference type="PROSITE" id="PS00356">
    <property type="entry name" value="HTH_LACI_1"/>
    <property type="match status" value="1"/>
</dbReference>
<dbReference type="Pfam" id="PF00356">
    <property type="entry name" value="LacI"/>
    <property type="match status" value="1"/>
</dbReference>
<dbReference type="PROSITE" id="PS50932">
    <property type="entry name" value="HTH_LACI_2"/>
    <property type="match status" value="1"/>
</dbReference>
<keyword evidence="1" id="KW-0805">Transcription regulation</keyword>
<dbReference type="SUPFAM" id="SSF53822">
    <property type="entry name" value="Periplasmic binding protein-like I"/>
    <property type="match status" value="1"/>
</dbReference>
<dbReference type="CDD" id="cd06294">
    <property type="entry name" value="PBP1_MalR-like"/>
    <property type="match status" value="1"/>
</dbReference>
<dbReference type="InterPro" id="IPR000843">
    <property type="entry name" value="HTH_LacI"/>
</dbReference>
<dbReference type="SUPFAM" id="SSF47413">
    <property type="entry name" value="lambda repressor-like DNA-binding domains"/>
    <property type="match status" value="1"/>
</dbReference>
<dbReference type="CDD" id="cd01392">
    <property type="entry name" value="HTH_LacI"/>
    <property type="match status" value="1"/>
</dbReference>
<keyword evidence="2 5" id="KW-0238">DNA-binding</keyword>
<dbReference type="InterPro" id="IPR010982">
    <property type="entry name" value="Lambda_DNA-bd_dom_sf"/>
</dbReference>
<protein>
    <submittedName>
        <fullName evidence="5">LacI family DNA-binding transcriptional regulator</fullName>
    </submittedName>
</protein>
<evidence type="ECO:0000259" key="4">
    <source>
        <dbReference type="PROSITE" id="PS50932"/>
    </source>
</evidence>
<organism evidence="5 6">
    <name type="scientific">Lactiplantibacillus dongliensis</name>
    <dbReference type="NCBI Taxonomy" id="2559919"/>
    <lineage>
        <taxon>Bacteria</taxon>
        <taxon>Bacillati</taxon>
        <taxon>Bacillota</taxon>
        <taxon>Bacilli</taxon>
        <taxon>Lactobacillales</taxon>
        <taxon>Lactobacillaceae</taxon>
        <taxon>Lactiplantibacillus</taxon>
    </lineage>
</organism>
<dbReference type="Gene3D" id="1.10.260.40">
    <property type="entry name" value="lambda repressor-like DNA-binding domains"/>
    <property type="match status" value="1"/>
</dbReference>
<evidence type="ECO:0000256" key="1">
    <source>
        <dbReference type="ARBA" id="ARBA00023015"/>
    </source>
</evidence>
<evidence type="ECO:0000256" key="2">
    <source>
        <dbReference type="ARBA" id="ARBA00023125"/>
    </source>
</evidence>
<dbReference type="PANTHER" id="PTHR30146:SF109">
    <property type="entry name" value="HTH-TYPE TRANSCRIPTIONAL REGULATOR GALS"/>
    <property type="match status" value="1"/>
</dbReference>
<dbReference type="Proteomes" id="UP001596253">
    <property type="component" value="Unassembled WGS sequence"/>
</dbReference>
<dbReference type="InterPro" id="IPR046335">
    <property type="entry name" value="LacI/GalR-like_sensor"/>
</dbReference>
<proteinExistence type="predicted"/>
<accession>A0ABW1R5B1</accession>
<gene>
    <name evidence="5" type="ORF">ACFP3T_04740</name>
</gene>
<dbReference type="PANTHER" id="PTHR30146">
    <property type="entry name" value="LACI-RELATED TRANSCRIPTIONAL REPRESSOR"/>
    <property type="match status" value="1"/>
</dbReference>